<organism evidence="2 3">
    <name type="scientific">Candidatus Woesebacteria bacterium GW2011_GWA1_39_21b</name>
    <dbReference type="NCBI Taxonomy" id="1618551"/>
    <lineage>
        <taxon>Bacteria</taxon>
        <taxon>Candidatus Woeseibacteriota</taxon>
    </lineage>
</organism>
<dbReference type="EMBL" id="LBWQ01000009">
    <property type="protein sequence ID" value="KKR13841.1"/>
    <property type="molecule type" value="Genomic_DNA"/>
</dbReference>
<protein>
    <submittedName>
        <fullName evidence="2">Uncharacterized protein</fullName>
    </submittedName>
</protein>
<accession>A0A0G0NM01</accession>
<dbReference type="AlphaFoldDB" id="A0A0G0NM01"/>
<feature type="compositionally biased region" description="Polar residues" evidence="1">
    <location>
        <begin position="58"/>
        <end position="93"/>
    </location>
</feature>
<evidence type="ECO:0000313" key="3">
    <source>
        <dbReference type="Proteomes" id="UP000034690"/>
    </source>
</evidence>
<gene>
    <name evidence="2" type="ORF">UT40_C0009G0006</name>
</gene>
<feature type="region of interest" description="Disordered" evidence="1">
    <location>
        <begin position="56"/>
        <end position="93"/>
    </location>
</feature>
<comment type="caution">
    <text evidence="2">The sequence shown here is derived from an EMBL/GenBank/DDBJ whole genome shotgun (WGS) entry which is preliminary data.</text>
</comment>
<dbReference type="Proteomes" id="UP000034690">
    <property type="component" value="Unassembled WGS sequence"/>
</dbReference>
<proteinExistence type="predicted"/>
<reference evidence="2 3" key="1">
    <citation type="journal article" date="2015" name="Nature">
        <title>rRNA introns, odd ribosomes, and small enigmatic genomes across a large radiation of phyla.</title>
        <authorList>
            <person name="Brown C.T."/>
            <person name="Hug L.A."/>
            <person name="Thomas B.C."/>
            <person name="Sharon I."/>
            <person name="Castelle C.J."/>
            <person name="Singh A."/>
            <person name="Wilkins M.J."/>
            <person name="Williams K.H."/>
            <person name="Banfield J.F."/>
        </authorList>
    </citation>
    <scope>NUCLEOTIDE SEQUENCE [LARGE SCALE GENOMIC DNA]</scope>
</reference>
<sequence length="93" mass="10751">MSRCHLDIFRIFFKSKKQTRQLAGQESKLRQEIQPAIRLRSRFGEVKTIIIARGEQPDSPSTSYCRASPRYGSTWSQPRAHTARTSGHWSSEE</sequence>
<name>A0A0G0NM01_9BACT</name>
<evidence type="ECO:0000313" key="2">
    <source>
        <dbReference type="EMBL" id="KKR13841.1"/>
    </source>
</evidence>
<evidence type="ECO:0000256" key="1">
    <source>
        <dbReference type="SAM" id="MobiDB-lite"/>
    </source>
</evidence>